<dbReference type="SMART" id="SM00861">
    <property type="entry name" value="Transket_pyr"/>
    <property type="match status" value="1"/>
</dbReference>
<dbReference type="InterPro" id="IPR005475">
    <property type="entry name" value="Transketolase-like_Pyr-bd"/>
</dbReference>
<dbReference type="Pfam" id="PF02779">
    <property type="entry name" value="Transket_pyr"/>
    <property type="match status" value="1"/>
</dbReference>
<name>A0ABX1RFR1_9PSEU</name>
<evidence type="ECO:0000256" key="2">
    <source>
        <dbReference type="ARBA" id="ARBA00023002"/>
    </source>
</evidence>
<evidence type="ECO:0000256" key="3">
    <source>
        <dbReference type="ARBA" id="ARBA00023052"/>
    </source>
</evidence>
<reference evidence="6 7" key="1">
    <citation type="submission" date="2020-04" db="EMBL/GenBank/DDBJ databases">
        <authorList>
            <person name="Klaysubun C."/>
            <person name="Duangmal K."/>
            <person name="Lipun K."/>
        </authorList>
    </citation>
    <scope>NUCLEOTIDE SEQUENCE [LARGE SCALE GENOMIC DNA]</scope>
    <source>
        <strain evidence="6 7">JCM 11839</strain>
    </source>
</reference>
<dbReference type="CDD" id="cd07036">
    <property type="entry name" value="TPP_PYR_E1-PDHc-beta_like"/>
    <property type="match status" value="1"/>
</dbReference>
<dbReference type="SUPFAM" id="SSF52922">
    <property type="entry name" value="TK C-terminal domain-like"/>
    <property type="match status" value="1"/>
</dbReference>
<dbReference type="InterPro" id="IPR029061">
    <property type="entry name" value="THDP-binding"/>
</dbReference>
<dbReference type="SUPFAM" id="SSF52518">
    <property type="entry name" value="Thiamin diphosphate-binding fold (THDP-binding)"/>
    <property type="match status" value="1"/>
</dbReference>
<comment type="caution">
    <text evidence="6">The sequence shown here is derived from an EMBL/GenBank/DDBJ whole genome shotgun (WGS) entry which is preliminary data.</text>
</comment>
<dbReference type="PANTHER" id="PTHR43257:SF2">
    <property type="entry name" value="PYRUVATE DEHYDROGENASE E1 COMPONENT SUBUNIT BETA"/>
    <property type="match status" value="1"/>
</dbReference>
<dbReference type="Pfam" id="PF02780">
    <property type="entry name" value="Transketolase_C"/>
    <property type="match status" value="1"/>
</dbReference>
<dbReference type="Gene3D" id="3.40.50.920">
    <property type="match status" value="1"/>
</dbReference>
<gene>
    <name evidence="6" type="ORF">HF577_13360</name>
</gene>
<sequence length="345" mass="36681">MSETTSISETPSATTTPATTTSQLTYGQAVNAALRRCLAELPDTLLYGEDVAKPGGVFGVTRGLRREFGERVFDTPISESAILGSAVGAAMLGRRPIVEIMWVDFSLVAFDQIVNQLANVHYVSRGQLRAPVVIRTQQGSAPGACAQHSQSLEAFFLHVPGLRVCMPWTAQDAYDLLVAAVYSDDPTIVIENRTLYNAAKQDVVLGGPVQQPGGLRVRREGSDATVVTWGAFTARALEAAAALAEQGVSLEVLELPWLNPFPTDEVIERVRRTGRLAVLHEANVTGGFGAEVVARVAGAGVPLRSPALRLGLPDTRVPAAPSLVAELLPGSDRIAASLRQWVLGP</sequence>
<evidence type="ECO:0000256" key="1">
    <source>
        <dbReference type="ARBA" id="ARBA00001964"/>
    </source>
</evidence>
<dbReference type="RefSeq" id="WP_169396143.1">
    <property type="nucleotide sequence ID" value="NZ_BAAAJH010000009.1"/>
</dbReference>
<dbReference type="InterPro" id="IPR009014">
    <property type="entry name" value="Transketo_C/PFOR_II"/>
</dbReference>
<dbReference type="Proteomes" id="UP001296706">
    <property type="component" value="Unassembled WGS sequence"/>
</dbReference>
<dbReference type="Gene3D" id="3.40.50.970">
    <property type="match status" value="1"/>
</dbReference>
<evidence type="ECO:0000313" key="7">
    <source>
        <dbReference type="Proteomes" id="UP001296706"/>
    </source>
</evidence>
<evidence type="ECO:0000259" key="5">
    <source>
        <dbReference type="SMART" id="SM00861"/>
    </source>
</evidence>
<dbReference type="PANTHER" id="PTHR43257">
    <property type="entry name" value="PYRUVATE DEHYDROGENASE E1 COMPONENT BETA SUBUNIT"/>
    <property type="match status" value="1"/>
</dbReference>
<keyword evidence="7" id="KW-1185">Reference proteome</keyword>
<evidence type="ECO:0000256" key="4">
    <source>
        <dbReference type="SAM" id="MobiDB-lite"/>
    </source>
</evidence>
<feature type="domain" description="Transketolase-like pyrimidine-binding" evidence="5">
    <location>
        <begin position="24"/>
        <end position="198"/>
    </location>
</feature>
<evidence type="ECO:0000313" key="6">
    <source>
        <dbReference type="EMBL" id="NMH78068.1"/>
    </source>
</evidence>
<dbReference type="EMBL" id="JAAXKY010000035">
    <property type="protein sequence ID" value="NMH78068.1"/>
    <property type="molecule type" value="Genomic_DNA"/>
</dbReference>
<comment type="cofactor">
    <cofactor evidence="1">
        <name>thiamine diphosphate</name>
        <dbReference type="ChEBI" id="CHEBI:58937"/>
    </cofactor>
</comment>
<accession>A0ABX1RFR1</accession>
<keyword evidence="2" id="KW-0560">Oxidoreductase</keyword>
<organism evidence="6 7">
    <name type="scientific">Pseudonocardia xinjiangensis</name>
    <dbReference type="NCBI Taxonomy" id="75289"/>
    <lineage>
        <taxon>Bacteria</taxon>
        <taxon>Bacillati</taxon>
        <taxon>Actinomycetota</taxon>
        <taxon>Actinomycetes</taxon>
        <taxon>Pseudonocardiales</taxon>
        <taxon>Pseudonocardiaceae</taxon>
        <taxon>Pseudonocardia</taxon>
    </lineage>
</organism>
<proteinExistence type="predicted"/>
<keyword evidence="3" id="KW-0786">Thiamine pyrophosphate</keyword>
<dbReference type="InterPro" id="IPR033248">
    <property type="entry name" value="Transketolase_C"/>
</dbReference>
<protein>
    <submittedName>
        <fullName evidence="6">Acetoin dehydrogenase</fullName>
    </submittedName>
</protein>
<feature type="region of interest" description="Disordered" evidence="4">
    <location>
        <begin position="1"/>
        <end position="20"/>
    </location>
</feature>